<protein>
    <submittedName>
        <fullName evidence="2">GCN5-related N-acetyltransferase</fullName>
    </submittedName>
</protein>
<organism evidence="2 3">
    <name type="scientific">Sulfobacillus acidophilus (strain ATCC 700253 / DSM 10332 / NAL)</name>
    <dbReference type="NCBI Taxonomy" id="679936"/>
    <lineage>
        <taxon>Bacteria</taxon>
        <taxon>Bacillati</taxon>
        <taxon>Bacillota</taxon>
        <taxon>Clostridia</taxon>
        <taxon>Eubacteriales</taxon>
        <taxon>Clostridiales Family XVII. Incertae Sedis</taxon>
        <taxon>Sulfobacillus</taxon>
    </lineage>
</organism>
<dbReference type="SUPFAM" id="SSF55729">
    <property type="entry name" value="Acyl-CoA N-acyltransferases (Nat)"/>
    <property type="match status" value="1"/>
</dbReference>
<feature type="domain" description="N-acetyltransferase" evidence="1">
    <location>
        <begin position="6"/>
        <end position="167"/>
    </location>
</feature>
<reference evidence="2 3" key="2">
    <citation type="journal article" date="2012" name="Stand. Genomic Sci.">
        <title>Complete genome sequence of the moderately thermophilic mineral-sulfide-oxidizing firmicute Sulfobacillus acidophilus type strain (NAL(T)).</title>
        <authorList>
            <person name="Anderson I."/>
            <person name="Chertkov O."/>
            <person name="Chen A."/>
            <person name="Saunders E."/>
            <person name="Lapidus A."/>
            <person name="Nolan M."/>
            <person name="Lucas S."/>
            <person name="Hammon N."/>
            <person name="Deshpande S."/>
            <person name="Cheng J.F."/>
            <person name="Han C."/>
            <person name="Tapia R."/>
            <person name="Goodwin L.A."/>
            <person name="Pitluck S."/>
            <person name="Liolios K."/>
            <person name="Pagani I."/>
            <person name="Ivanova N."/>
            <person name="Mikhailova N."/>
            <person name="Pati A."/>
            <person name="Palaniappan K."/>
            <person name="Land M."/>
            <person name="Pan C."/>
            <person name="Rohde M."/>
            <person name="Pukall R."/>
            <person name="Goker M."/>
            <person name="Detter J.C."/>
            <person name="Woyke T."/>
            <person name="Bristow J."/>
            <person name="Eisen J.A."/>
            <person name="Markowitz V."/>
            <person name="Hugenholtz P."/>
            <person name="Kyrpides N.C."/>
            <person name="Klenk H.P."/>
            <person name="Mavromatis K."/>
        </authorList>
    </citation>
    <scope>NUCLEOTIDE SEQUENCE [LARGE SCALE GENOMIC DNA]</scope>
    <source>
        <strain evidence="3">ATCC 700253 / DSM 10332 / NAL</strain>
    </source>
</reference>
<dbReference type="HOGENOM" id="CLU_013985_3_2_9"/>
<dbReference type="EMBL" id="CP003179">
    <property type="protein sequence ID" value="AEW04124.1"/>
    <property type="molecule type" value="Genomic_DNA"/>
</dbReference>
<dbReference type="PANTHER" id="PTHR43415:SF3">
    <property type="entry name" value="GNAT-FAMILY ACETYLTRANSFERASE"/>
    <property type="match status" value="1"/>
</dbReference>
<dbReference type="STRING" id="679936.Sulac_0596"/>
<proteinExistence type="predicted"/>
<dbReference type="Gene3D" id="3.40.630.30">
    <property type="match status" value="1"/>
</dbReference>
<dbReference type="Pfam" id="PF13302">
    <property type="entry name" value="Acetyltransf_3"/>
    <property type="match status" value="1"/>
</dbReference>
<gene>
    <name evidence="2" type="ordered locus">Sulac_0596</name>
</gene>
<evidence type="ECO:0000313" key="2">
    <source>
        <dbReference type="EMBL" id="AEW04124.1"/>
    </source>
</evidence>
<keyword evidence="3" id="KW-1185">Reference proteome</keyword>
<accession>G8TZV5</accession>
<dbReference type="PATRIC" id="fig|679936.5.peg.634"/>
<name>G8TZV5_SULAD</name>
<evidence type="ECO:0000259" key="1">
    <source>
        <dbReference type="PROSITE" id="PS51186"/>
    </source>
</evidence>
<reference evidence="3" key="1">
    <citation type="submission" date="2011-12" db="EMBL/GenBank/DDBJ databases">
        <title>The complete genome of chromosome of Sulfobacillus acidophilus DSM 10332.</title>
        <authorList>
            <person name="Lucas S."/>
            <person name="Han J."/>
            <person name="Lapidus A."/>
            <person name="Bruce D."/>
            <person name="Goodwin L."/>
            <person name="Pitluck S."/>
            <person name="Peters L."/>
            <person name="Kyrpides N."/>
            <person name="Mavromatis K."/>
            <person name="Ivanova N."/>
            <person name="Mikhailova N."/>
            <person name="Chertkov O."/>
            <person name="Saunders E."/>
            <person name="Detter J.C."/>
            <person name="Tapia R."/>
            <person name="Han C."/>
            <person name="Land M."/>
            <person name="Hauser L."/>
            <person name="Markowitz V."/>
            <person name="Cheng J.-F."/>
            <person name="Hugenholtz P."/>
            <person name="Woyke T."/>
            <person name="Wu D."/>
            <person name="Pukall R."/>
            <person name="Gehrich-Schroeter G."/>
            <person name="Schneider S."/>
            <person name="Klenk H.-P."/>
            <person name="Eisen J.A."/>
        </authorList>
    </citation>
    <scope>NUCLEOTIDE SEQUENCE [LARGE SCALE GENOMIC DNA]</scope>
    <source>
        <strain evidence="3">ATCC 700253 / DSM 10332 / NAL</strain>
    </source>
</reference>
<evidence type="ECO:0000313" key="3">
    <source>
        <dbReference type="Proteomes" id="UP000005439"/>
    </source>
</evidence>
<dbReference type="PROSITE" id="PS51186">
    <property type="entry name" value="GNAT"/>
    <property type="match status" value="1"/>
</dbReference>
<dbReference type="InterPro" id="IPR016181">
    <property type="entry name" value="Acyl_CoA_acyltransferase"/>
</dbReference>
<dbReference type="GO" id="GO:0016747">
    <property type="term" value="F:acyltransferase activity, transferring groups other than amino-acyl groups"/>
    <property type="evidence" value="ECO:0007669"/>
    <property type="project" value="InterPro"/>
</dbReference>
<sequence length="191" mass="22242">MNGRLVKLISWEHDHVATYIEWLQNPEVARLTHIITRPVSRREIEEEFHAYFQGKSSVQHCAIVHRTTGQLLGKIHWEECLKGPDVYEMGIVIGKPDWWRMGYGAEACLLAGDILFHEMKAHKVMYLCAEYNTPMIELGLRNGFVEEGRIRDRFYVNGRYWDGIWLGLLKAEYDALMNRLILRLGGTSHDI</sequence>
<dbReference type="Proteomes" id="UP000005439">
    <property type="component" value="Chromosome"/>
</dbReference>
<dbReference type="KEGG" id="sap:Sulac_0596"/>
<dbReference type="InterPro" id="IPR000182">
    <property type="entry name" value="GNAT_dom"/>
</dbReference>
<dbReference type="PANTHER" id="PTHR43415">
    <property type="entry name" value="SPERMIDINE N(1)-ACETYLTRANSFERASE"/>
    <property type="match status" value="1"/>
</dbReference>
<dbReference type="AlphaFoldDB" id="G8TZV5"/>